<evidence type="ECO:0000313" key="3">
    <source>
        <dbReference type="Proteomes" id="UP001200313"/>
    </source>
</evidence>
<sequence>MNEYLKQYIELQKQFRETEGNPDSVRALYTFKEELEQSEDQQAKEVLVDVYDLLDFKKDAYELLCQIGNRSDKKTLKRLGTLKDYAENWGNHYALPKPKTPEETQNEKERRAQLGLPAFRYHPDPLDTGAFEESAEGVVCDCCGKMTHIFYTNPFFSVEDIAYLCPACIASGEAARKYDGSFQDDFSVDDGVDDPEKLDELIHRTPGYSGWQQEYWRAHCGDYCAFLGYVGARELRALGALEDVLDDPMWDEEQKEMIRESVNGGHLQCYLFQCLHCGKHLVWMDFD</sequence>
<organism evidence="2 3">
    <name type="scientific">Intestinimonas massiliensis</name>
    <name type="common">ex Afouda et al. 2020</name>
    <dbReference type="NCBI Taxonomy" id="1673721"/>
    <lineage>
        <taxon>Bacteria</taxon>
        <taxon>Bacillati</taxon>
        <taxon>Bacillota</taxon>
        <taxon>Clostridia</taxon>
        <taxon>Eubacteriales</taxon>
        <taxon>Intestinimonas</taxon>
    </lineage>
</organism>
<keyword evidence="3" id="KW-1185">Reference proteome</keyword>
<dbReference type="EMBL" id="JAKNJB010000034">
    <property type="protein sequence ID" value="MCG4528441.1"/>
    <property type="molecule type" value="Genomic_DNA"/>
</dbReference>
<reference evidence="2 3" key="1">
    <citation type="submission" date="2022-01" db="EMBL/GenBank/DDBJ databases">
        <title>Collection of gut derived symbiotic bacterial strains cultured from healthy donors.</title>
        <authorList>
            <person name="Lin H."/>
            <person name="Kohout C."/>
            <person name="Waligurski E."/>
            <person name="Pamer E.G."/>
        </authorList>
    </citation>
    <scope>NUCLEOTIDE SEQUENCE [LARGE SCALE GENOMIC DNA]</scope>
    <source>
        <strain evidence="2 3">DFI.3.7</strain>
    </source>
</reference>
<gene>
    <name evidence="2" type="ORF">L0P79_15400</name>
</gene>
<comment type="caution">
    <text evidence="2">The sequence shown here is derived from an EMBL/GenBank/DDBJ whole genome shotgun (WGS) entry which is preliminary data.</text>
</comment>
<dbReference type="Proteomes" id="UP001200313">
    <property type="component" value="Unassembled WGS sequence"/>
</dbReference>
<dbReference type="Pfam" id="PF03691">
    <property type="entry name" value="UPF0167"/>
    <property type="match status" value="1"/>
</dbReference>
<evidence type="ECO:0000256" key="1">
    <source>
        <dbReference type="ARBA" id="ARBA00008525"/>
    </source>
</evidence>
<protein>
    <submittedName>
        <fullName evidence="2">CbrC family protein</fullName>
    </submittedName>
</protein>
<dbReference type="InterPro" id="IPR005363">
    <property type="entry name" value="UPF0167"/>
</dbReference>
<accession>A0ABS9MD96</accession>
<comment type="similarity">
    <text evidence="1">Belongs to the UPF0167 family.</text>
</comment>
<name>A0ABS9MD96_9FIRM</name>
<evidence type="ECO:0000313" key="2">
    <source>
        <dbReference type="EMBL" id="MCG4528441.1"/>
    </source>
</evidence>
<proteinExistence type="inferred from homology"/>
<dbReference type="RefSeq" id="WP_006874689.1">
    <property type="nucleotide sequence ID" value="NZ_JAKNJB010000034.1"/>
</dbReference>